<dbReference type="Proteomes" id="UP000267017">
    <property type="component" value="Unassembled WGS sequence"/>
</dbReference>
<gene>
    <name evidence="1" type="ORF">EHV15_35635</name>
</gene>
<dbReference type="EMBL" id="RRCN01000002">
    <property type="protein sequence ID" value="RRJ54906.1"/>
    <property type="molecule type" value="Genomic_DNA"/>
</dbReference>
<evidence type="ECO:0000313" key="2">
    <source>
        <dbReference type="Proteomes" id="UP000267017"/>
    </source>
</evidence>
<proteinExistence type="predicted"/>
<comment type="caution">
    <text evidence="1">The sequence shown here is derived from an EMBL/GenBank/DDBJ whole genome shotgun (WGS) entry which is preliminary data.</text>
</comment>
<keyword evidence="2" id="KW-1185">Reference proteome</keyword>
<protein>
    <submittedName>
        <fullName evidence="1">Uncharacterized protein</fullName>
    </submittedName>
</protein>
<organism evidence="1 2">
    <name type="scientific">Paenibacillus oralis</name>
    <dbReference type="NCBI Taxonomy" id="2490856"/>
    <lineage>
        <taxon>Bacteria</taxon>
        <taxon>Bacillati</taxon>
        <taxon>Bacillota</taxon>
        <taxon>Bacilli</taxon>
        <taxon>Bacillales</taxon>
        <taxon>Paenibacillaceae</taxon>
        <taxon>Paenibacillus</taxon>
    </lineage>
</organism>
<evidence type="ECO:0000313" key="1">
    <source>
        <dbReference type="EMBL" id="RRJ54906.1"/>
    </source>
</evidence>
<dbReference type="RefSeq" id="WP_128635999.1">
    <property type="nucleotide sequence ID" value="NZ_RRCN01000002.1"/>
</dbReference>
<reference evidence="1 2" key="1">
    <citation type="submission" date="2018-11" db="EMBL/GenBank/DDBJ databases">
        <title>Genome sequencing of Paenibacillus sp. KCOM 3021 (= ChDC PVNT-B20).</title>
        <authorList>
            <person name="Kook J.-K."/>
            <person name="Park S.-N."/>
            <person name="Lim Y.K."/>
        </authorList>
    </citation>
    <scope>NUCLEOTIDE SEQUENCE [LARGE SCALE GENOMIC DNA]</scope>
    <source>
        <strain evidence="1 2">KCOM 3021</strain>
    </source>
</reference>
<sequence>MLDLPVRSNSKGNVYRKLIKIPLNEVNKADEILAIESGYYPNYAETERIACYSATFNIKEGTYRIDIGLNNGNTPWLDPSLFKLTKNGSWSLIQALDFKDTVKSIIGKYKFEIEENGLSIVFIIYVHSDDMNQSQ</sequence>
<name>A0A3P3TA42_9BACL</name>
<dbReference type="AlphaFoldDB" id="A0A3P3TA42"/>
<accession>A0A3P3TA42</accession>